<accession>A0A4Q7N0Q9</accession>
<dbReference type="PANTHER" id="PTHR30294:SF29">
    <property type="entry name" value="MULTIDRUG ABC TRANSPORTER PERMEASE YBHS-RELATED"/>
    <property type="match status" value="1"/>
</dbReference>
<dbReference type="Pfam" id="PF12679">
    <property type="entry name" value="ABC2_membrane_2"/>
    <property type="match status" value="1"/>
</dbReference>
<organism evidence="8 9">
    <name type="scientific">Pseudobacter ginsenosidimutans</name>
    <dbReference type="NCBI Taxonomy" id="661488"/>
    <lineage>
        <taxon>Bacteria</taxon>
        <taxon>Pseudomonadati</taxon>
        <taxon>Bacteroidota</taxon>
        <taxon>Chitinophagia</taxon>
        <taxon>Chitinophagales</taxon>
        <taxon>Chitinophagaceae</taxon>
        <taxon>Pseudobacter</taxon>
    </lineage>
</organism>
<dbReference type="Proteomes" id="UP000293874">
    <property type="component" value="Unassembled WGS sequence"/>
</dbReference>
<evidence type="ECO:0000256" key="4">
    <source>
        <dbReference type="ARBA" id="ARBA00022989"/>
    </source>
</evidence>
<dbReference type="OrthoDB" id="609779at2"/>
<dbReference type="InterPro" id="IPR019196">
    <property type="entry name" value="ABC_transp_unknown"/>
</dbReference>
<feature type="transmembrane region" description="Helical" evidence="6">
    <location>
        <begin position="119"/>
        <end position="144"/>
    </location>
</feature>
<dbReference type="EMBL" id="SGXA01000001">
    <property type="protein sequence ID" value="RZS74179.1"/>
    <property type="molecule type" value="Genomic_DNA"/>
</dbReference>
<reference evidence="8 9" key="1">
    <citation type="submission" date="2019-02" db="EMBL/GenBank/DDBJ databases">
        <title>Genomic Encyclopedia of Type Strains, Phase IV (KMG-IV): sequencing the most valuable type-strain genomes for metagenomic binning, comparative biology and taxonomic classification.</title>
        <authorList>
            <person name="Goeker M."/>
        </authorList>
    </citation>
    <scope>NUCLEOTIDE SEQUENCE [LARGE SCALE GENOMIC DNA]</scope>
    <source>
        <strain evidence="8 9">DSM 18116</strain>
    </source>
</reference>
<dbReference type="PANTHER" id="PTHR30294">
    <property type="entry name" value="MEMBRANE COMPONENT OF ABC TRANSPORTER YHHJ-RELATED"/>
    <property type="match status" value="1"/>
</dbReference>
<feature type="transmembrane region" description="Helical" evidence="6">
    <location>
        <begin position="233"/>
        <end position="252"/>
    </location>
</feature>
<keyword evidence="4 6" id="KW-1133">Transmembrane helix</keyword>
<feature type="transmembrane region" description="Helical" evidence="6">
    <location>
        <begin position="264"/>
        <end position="281"/>
    </location>
</feature>
<keyword evidence="9" id="KW-1185">Reference proteome</keyword>
<evidence type="ECO:0000256" key="3">
    <source>
        <dbReference type="ARBA" id="ARBA00022692"/>
    </source>
</evidence>
<evidence type="ECO:0000256" key="5">
    <source>
        <dbReference type="ARBA" id="ARBA00023136"/>
    </source>
</evidence>
<evidence type="ECO:0000313" key="9">
    <source>
        <dbReference type="Proteomes" id="UP000293874"/>
    </source>
</evidence>
<protein>
    <submittedName>
        <fullName evidence="8">ABC-2 type transport system permease protein</fullName>
    </submittedName>
</protein>
<dbReference type="InterPro" id="IPR051449">
    <property type="entry name" value="ABC-2_transporter_component"/>
</dbReference>
<dbReference type="RefSeq" id="WP_158643904.1">
    <property type="nucleotide sequence ID" value="NZ_CP042431.1"/>
</dbReference>
<feature type="transmembrane region" description="Helical" evidence="6">
    <location>
        <begin position="181"/>
        <end position="204"/>
    </location>
</feature>
<gene>
    <name evidence="8" type="ORF">EV199_0023</name>
</gene>
<evidence type="ECO:0000256" key="1">
    <source>
        <dbReference type="ARBA" id="ARBA00004651"/>
    </source>
</evidence>
<feature type="transmembrane region" description="Helical" evidence="6">
    <location>
        <begin position="79"/>
        <end position="98"/>
    </location>
</feature>
<feature type="domain" description="ABC-type uncharacterised transport system" evidence="7">
    <location>
        <begin position="495"/>
        <end position="702"/>
    </location>
</feature>
<comment type="subcellular location">
    <subcellularLocation>
        <location evidence="1">Cell membrane</location>
        <topology evidence="1">Multi-pass membrane protein</topology>
    </subcellularLocation>
</comment>
<comment type="caution">
    <text evidence="8">The sequence shown here is derived from an EMBL/GenBank/DDBJ whole genome shotgun (WGS) entry which is preliminary data.</text>
</comment>
<feature type="transmembrane region" description="Helical" evidence="6">
    <location>
        <begin position="20"/>
        <end position="43"/>
    </location>
</feature>
<dbReference type="AlphaFoldDB" id="A0A4Q7N0Q9"/>
<dbReference type="GO" id="GO:0140359">
    <property type="term" value="F:ABC-type transporter activity"/>
    <property type="evidence" value="ECO:0007669"/>
    <property type="project" value="InterPro"/>
</dbReference>
<feature type="transmembrane region" description="Helical" evidence="6">
    <location>
        <begin position="156"/>
        <end position="174"/>
    </location>
</feature>
<dbReference type="GO" id="GO:0005886">
    <property type="term" value="C:plasma membrane"/>
    <property type="evidence" value="ECO:0007669"/>
    <property type="project" value="UniProtKB-SubCell"/>
</dbReference>
<dbReference type="Pfam" id="PF09822">
    <property type="entry name" value="ABC_transp_aux"/>
    <property type="match status" value="1"/>
</dbReference>
<feature type="transmembrane region" description="Helical" evidence="6">
    <location>
        <begin position="746"/>
        <end position="768"/>
    </location>
</feature>
<evidence type="ECO:0000256" key="6">
    <source>
        <dbReference type="SAM" id="Phobius"/>
    </source>
</evidence>
<evidence type="ECO:0000313" key="8">
    <source>
        <dbReference type="EMBL" id="RZS74179.1"/>
    </source>
</evidence>
<evidence type="ECO:0000259" key="7">
    <source>
        <dbReference type="Pfam" id="PF09822"/>
    </source>
</evidence>
<sequence length="773" mass="88248">MRIIAKIARAELRSLFYSPIAWVVGIAFFLLTGLRFVIMMYMYSIWQEGMQEVSSTWDGWGHSLTNMMFDGLYETVTNYLYLFIPLLTMGVINKEFNAGTIKLLYSSPVKPRDIVFGKYLGLMGFICILFLLLILLMSAGAFSIGNMDFHVLPGALLGYFLLAATYVSIGLFISSLTNYQIVAGVFTFVVFFLLQIMGTVWQQYDLVRDLTWFLSINGRVRSLASGLITSRDLIYFLVIIAMFIGFSLIRLRSFHEMVGWRTNLSRYLSIIAVSLLIGYFSSRPGYILYADVSRNEQNTIMPVTQDVVAELGNDTLKVTLYTNLFDPAMHHGLPQARNKYIWDFWEKYIRFHPNIQLNYVYYYDLMDRDTAAFHARYPNKSIHEIAEENATASRLSVDRFKMPQEIRKIIDLSEEEKILVMQLAYKGKKAWLRVFPSRPEPWPLEMHVSAAIRRLTGTSMPEMLFTTGHFERSPFKAGEKEFRISTTYKAGEESLINEGIDTDTIDLAQQDIPDSTAVLVIADPKSAYTETEKEKILSWIAKGGNTIFYGEPGKQQMLNPILQTIGVKLENGTIVKPTKDEMPHIFEPVITSPGNRMADEPFLFRYRNDKRMTLRHKFAGSTAVTVQEKDGFKAEPVFMQYGDDSTWIENGVLVVDSAAPVYAPAEGDLRMTQYATAVKLSRKVNNKEQRIVVTGDADFMSDFRGKGGPFANAAYSWLVYNEFPKYTNRPLPIDTKFLIGEDTGRILYIVYLIVLPVVFIIMGIIILVRRNRK</sequence>
<keyword evidence="2" id="KW-1003">Cell membrane</keyword>
<evidence type="ECO:0000256" key="2">
    <source>
        <dbReference type="ARBA" id="ARBA00022475"/>
    </source>
</evidence>
<keyword evidence="3 6" id="KW-0812">Transmembrane</keyword>
<name>A0A4Q7N0Q9_9BACT</name>
<keyword evidence="5 6" id="KW-0472">Membrane</keyword>
<proteinExistence type="predicted"/>